<comment type="similarity">
    <text evidence="2">Belongs to the AB hydrolase superfamily. Epoxide hydrolase family.</text>
</comment>
<sequence length="350" mass="40436">MDRRSWSSFLYYVFIDAILFLLTSGYTIVALGSLALSLFKTGPSFFRKEKVPKPEVLKFGWKHGFADLSEIRMHYVEAGDSKAPLMLLIHGFPEFWYSWRHQLKYFAKSYHVVAIDMRGYGQTSKPDGIENYDIKNLIKDVVEVMLATGHGQAYIVAHDWGANVAWYLAAVHPELVKKLIILNMPHPTSFIKELTSSKEQFFKSWYMFFFQFPYFPEFFFEHTSNKNLIGVFTHPPSGLINSENFTPEDADAWRYTFQERNSLTEPINYYRAAKRRLCLGTTIITDLIKPETLIIWGAKDSALNLSAAEDSLTRCEKATIKIILNASHWVQQDEPDLVNEYIEDFLSGDE</sequence>
<dbReference type="InterPro" id="IPR029058">
    <property type="entry name" value="AB_hydrolase_fold"/>
</dbReference>
<name>A0A7E4V5V2_PANRE</name>
<proteinExistence type="inferred from homology"/>
<dbReference type="WBParaSite" id="Pan_g16962.t1">
    <property type="protein sequence ID" value="Pan_g16962.t1"/>
    <property type="gene ID" value="Pan_g16962"/>
</dbReference>
<dbReference type="GO" id="GO:0004301">
    <property type="term" value="F:epoxide hydrolase activity"/>
    <property type="evidence" value="ECO:0007669"/>
    <property type="project" value="UniProtKB-ARBA"/>
</dbReference>
<evidence type="ECO:0000313" key="6">
    <source>
        <dbReference type="WBParaSite" id="Pan_g16962.t1"/>
    </source>
</evidence>
<keyword evidence="3" id="KW-1133">Transmembrane helix</keyword>
<dbReference type="PANTHER" id="PTHR43329">
    <property type="entry name" value="EPOXIDE HYDROLASE"/>
    <property type="match status" value="1"/>
</dbReference>
<reference evidence="6" key="2">
    <citation type="submission" date="2020-10" db="UniProtKB">
        <authorList>
            <consortium name="WormBaseParasite"/>
        </authorList>
    </citation>
    <scope>IDENTIFICATION</scope>
</reference>
<dbReference type="PRINTS" id="PR00111">
    <property type="entry name" value="ABHYDROLASE"/>
</dbReference>
<feature type="transmembrane region" description="Helical" evidence="3">
    <location>
        <begin position="12"/>
        <end position="39"/>
    </location>
</feature>
<feature type="domain" description="AB hydrolase-1" evidence="4">
    <location>
        <begin position="84"/>
        <end position="335"/>
    </location>
</feature>
<dbReference type="PRINTS" id="PR00412">
    <property type="entry name" value="EPOXHYDRLASE"/>
</dbReference>
<evidence type="ECO:0000313" key="5">
    <source>
        <dbReference type="Proteomes" id="UP000492821"/>
    </source>
</evidence>
<protein>
    <submittedName>
        <fullName evidence="6">AB hydrolase-1 domain-containing protein</fullName>
    </submittedName>
</protein>
<dbReference type="SUPFAM" id="SSF53474">
    <property type="entry name" value="alpha/beta-Hydrolases"/>
    <property type="match status" value="1"/>
</dbReference>
<organism evidence="5 6">
    <name type="scientific">Panagrellus redivivus</name>
    <name type="common">Microworm</name>
    <dbReference type="NCBI Taxonomy" id="6233"/>
    <lineage>
        <taxon>Eukaryota</taxon>
        <taxon>Metazoa</taxon>
        <taxon>Ecdysozoa</taxon>
        <taxon>Nematoda</taxon>
        <taxon>Chromadorea</taxon>
        <taxon>Rhabditida</taxon>
        <taxon>Tylenchina</taxon>
        <taxon>Panagrolaimomorpha</taxon>
        <taxon>Panagrolaimoidea</taxon>
        <taxon>Panagrolaimidae</taxon>
        <taxon>Panagrellus</taxon>
    </lineage>
</organism>
<evidence type="ECO:0000259" key="4">
    <source>
        <dbReference type="Pfam" id="PF00561"/>
    </source>
</evidence>
<evidence type="ECO:0000256" key="2">
    <source>
        <dbReference type="ARBA" id="ARBA00038334"/>
    </source>
</evidence>
<keyword evidence="3" id="KW-0472">Membrane</keyword>
<dbReference type="InterPro" id="IPR000073">
    <property type="entry name" value="AB_hydrolase_1"/>
</dbReference>
<dbReference type="Proteomes" id="UP000492821">
    <property type="component" value="Unassembled WGS sequence"/>
</dbReference>
<keyword evidence="1" id="KW-0378">Hydrolase</keyword>
<dbReference type="AlphaFoldDB" id="A0A7E4V5V2"/>
<accession>A0A7E4V5V2</accession>
<dbReference type="Gene3D" id="3.40.50.1820">
    <property type="entry name" value="alpha/beta hydrolase"/>
    <property type="match status" value="1"/>
</dbReference>
<dbReference type="Pfam" id="PF00561">
    <property type="entry name" value="Abhydrolase_1"/>
    <property type="match status" value="1"/>
</dbReference>
<evidence type="ECO:0000256" key="1">
    <source>
        <dbReference type="ARBA" id="ARBA00022801"/>
    </source>
</evidence>
<keyword evidence="5" id="KW-1185">Reference proteome</keyword>
<keyword evidence="3" id="KW-0812">Transmembrane</keyword>
<dbReference type="InterPro" id="IPR000639">
    <property type="entry name" value="Epox_hydrolase-like"/>
</dbReference>
<reference evidence="5" key="1">
    <citation type="journal article" date="2013" name="Genetics">
        <title>The draft genome and transcriptome of Panagrellus redivivus are shaped by the harsh demands of a free-living lifestyle.</title>
        <authorList>
            <person name="Srinivasan J."/>
            <person name="Dillman A.R."/>
            <person name="Macchietto M.G."/>
            <person name="Heikkinen L."/>
            <person name="Lakso M."/>
            <person name="Fracchia K.M."/>
            <person name="Antoshechkin I."/>
            <person name="Mortazavi A."/>
            <person name="Wong G."/>
            <person name="Sternberg P.W."/>
        </authorList>
    </citation>
    <scope>NUCLEOTIDE SEQUENCE [LARGE SCALE GENOMIC DNA]</scope>
    <source>
        <strain evidence="5">MT8872</strain>
    </source>
</reference>
<evidence type="ECO:0000256" key="3">
    <source>
        <dbReference type="SAM" id="Phobius"/>
    </source>
</evidence>